<dbReference type="PANTHER" id="PTHR43283">
    <property type="entry name" value="BETA-LACTAMASE-RELATED"/>
    <property type="match status" value="1"/>
</dbReference>
<evidence type="ECO:0000256" key="1">
    <source>
        <dbReference type="SAM" id="Phobius"/>
    </source>
</evidence>
<protein>
    <submittedName>
        <fullName evidence="3">CubicO group peptidase (Beta-lactamase class C family)</fullName>
    </submittedName>
</protein>
<keyword evidence="1" id="KW-0472">Membrane</keyword>
<dbReference type="InterPro" id="IPR001466">
    <property type="entry name" value="Beta-lactam-related"/>
</dbReference>
<organism evidence="3 4">
    <name type="scientific">Amorphus orientalis</name>
    <dbReference type="NCBI Taxonomy" id="649198"/>
    <lineage>
        <taxon>Bacteria</taxon>
        <taxon>Pseudomonadati</taxon>
        <taxon>Pseudomonadota</taxon>
        <taxon>Alphaproteobacteria</taxon>
        <taxon>Hyphomicrobiales</taxon>
        <taxon>Amorphaceae</taxon>
        <taxon>Amorphus</taxon>
    </lineage>
</organism>
<keyword evidence="4" id="KW-1185">Reference proteome</keyword>
<dbReference type="AlphaFoldDB" id="A0AAE3VL30"/>
<dbReference type="Pfam" id="PF00144">
    <property type="entry name" value="Beta-lactamase"/>
    <property type="match status" value="1"/>
</dbReference>
<accession>A0AAE3VL30</accession>
<proteinExistence type="predicted"/>
<evidence type="ECO:0000259" key="2">
    <source>
        <dbReference type="Pfam" id="PF00144"/>
    </source>
</evidence>
<keyword evidence="1" id="KW-0812">Transmembrane</keyword>
<comment type="caution">
    <text evidence="3">The sequence shown here is derived from an EMBL/GenBank/DDBJ whole genome shotgun (WGS) entry which is preliminary data.</text>
</comment>
<dbReference type="EMBL" id="JAUSUL010000001">
    <property type="protein sequence ID" value="MDQ0313883.1"/>
    <property type="molecule type" value="Genomic_DNA"/>
</dbReference>
<evidence type="ECO:0000313" key="3">
    <source>
        <dbReference type="EMBL" id="MDQ0313883.1"/>
    </source>
</evidence>
<dbReference type="InterPro" id="IPR012338">
    <property type="entry name" value="Beta-lactam/transpept-like"/>
</dbReference>
<name>A0AAE3VL30_9HYPH</name>
<evidence type="ECO:0000313" key="4">
    <source>
        <dbReference type="Proteomes" id="UP001229244"/>
    </source>
</evidence>
<reference evidence="3" key="1">
    <citation type="submission" date="2023-07" db="EMBL/GenBank/DDBJ databases">
        <title>Genomic Encyclopedia of Type Strains, Phase IV (KMG-IV): sequencing the most valuable type-strain genomes for metagenomic binning, comparative biology and taxonomic classification.</title>
        <authorList>
            <person name="Goeker M."/>
        </authorList>
    </citation>
    <scope>NUCLEOTIDE SEQUENCE</scope>
    <source>
        <strain evidence="3">DSM 21202</strain>
    </source>
</reference>
<dbReference type="SUPFAM" id="SSF56601">
    <property type="entry name" value="beta-lactamase/transpeptidase-like"/>
    <property type="match status" value="1"/>
</dbReference>
<dbReference type="Gene3D" id="3.40.710.10">
    <property type="entry name" value="DD-peptidase/beta-lactamase superfamily"/>
    <property type="match status" value="1"/>
</dbReference>
<keyword evidence="1" id="KW-1133">Transmembrane helix</keyword>
<dbReference type="PANTHER" id="PTHR43283:SF7">
    <property type="entry name" value="BETA-LACTAMASE-RELATED DOMAIN-CONTAINING PROTEIN"/>
    <property type="match status" value="1"/>
</dbReference>
<gene>
    <name evidence="3" type="ORF">J2S73_000320</name>
</gene>
<sequence>MAKFRLRSYFRWLAIGFAVVIVSVIVAAAWTLPPMLAIGSAYVAKTVCSGMYVSNLNLDRIWDEDVLGRENPLLNLYRVTVDDPVKQISASPFGVGVFERTAVHRDGLGCALAIGVSPSDLADETLPPMTGARENGALWPEGTGIDGPPPQALDAALERAFAEPEGANAGKLRTRAVVVVQNGRLIAERYADGITAATPLIGWSMAKTVTGALAGVAMAESDLALDIDHLLPQWSNDANPKSRIPFSALLDMTDGLAYNESYGSVTDTTRMLYESGNAVDFLAAMEQESPPGETWDYSSGATMLAMGAIRAALPTDQWLTFPREALFEPIGMTSAVFETDPAGTFMGPSWLSATARDWARFGLLILEKGLWEGEQVLPVGWVDTMVEPVEQSGGRMGKGQIWLQSGLSGDTIPPDTLWMRGHDGQTVAIVPSQDLVVVRLGMTNPQGLYDRNALLADVIGALPTGAASSQ</sequence>
<feature type="domain" description="Beta-lactamase-related" evidence="2">
    <location>
        <begin position="169"/>
        <end position="445"/>
    </location>
</feature>
<feature type="transmembrane region" description="Helical" evidence="1">
    <location>
        <begin position="12"/>
        <end position="32"/>
    </location>
</feature>
<dbReference type="InterPro" id="IPR050789">
    <property type="entry name" value="Diverse_Enzym_Activities"/>
</dbReference>
<dbReference type="RefSeq" id="WP_306883674.1">
    <property type="nucleotide sequence ID" value="NZ_JAUSUL010000001.1"/>
</dbReference>
<dbReference type="Proteomes" id="UP001229244">
    <property type="component" value="Unassembled WGS sequence"/>
</dbReference>